<proteinExistence type="predicted"/>
<evidence type="ECO:0000256" key="4">
    <source>
        <dbReference type="ARBA" id="ARBA00023136"/>
    </source>
</evidence>
<feature type="transmembrane region" description="Helical" evidence="5">
    <location>
        <begin position="50"/>
        <end position="69"/>
    </location>
</feature>
<dbReference type="InterPro" id="IPR012340">
    <property type="entry name" value="NA-bd_OB-fold"/>
</dbReference>
<accession>A0A9D9IXW0</accession>
<keyword evidence="3 5" id="KW-1133">Transmembrane helix</keyword>
<feature type="domain" description="NfeD-like C-terminal" evidence="6">
    <location>
        <begin position="83"/>
        <end position="143"/>
    </location>
</feature>
<keyword evidence="2 5" id="KW-0812">Transmembrane</keyword>
<evidence type="ECO:0000256" key="2">
    <source>
        <dbReference type="ARBA" id="ARBA00022692"/>
    </source>
</evidence>
<dbReference type="PANTHER" id="PTHR33507:SF3">
    <property type="entry name" value="INNER MEMBRANE PROTEIN YBBJ"/>
    <property type="match status" value="1"/>
</dbReference>
<evidence type="ECO:0000313" key="8">
    <source>
        <dbReference type="Proteomes" id="UP000823772"/>
    </source>
</evidence>
<comment type="caution">
    <text evidence="7">The sequence shown here is derived from an EMBL/GenBank/DDBJ whole genome shotgun (WGS) entry which is preliminary data.</text>
</comment>
<evidence type="ECO:0000313" key="7">
    <source>
        <dbReference type="EMBL" id="MBO8481132.1"/>
    </source>
</evidence>
<evidence type="ECO:0000256" key="3">
    <source>
        <dbReference type="ARBA" id="ARBA00022989"/>
    </source>
</evidence>
<comment type="subcellular location">
    <subcellularLocation>
        <location evidence="1">Membrane</location>
        <topology evidence="1">Multi-pass membrane protein</topology>
    </subcellularLocation>
</comment>
<dbReference type="AlphaFoldDB" id="A0A9D9IXW0"/>
<dbReference type="PANTHER" id="PTHR33507">
    <property type="entry name" value="INNER MEMBRANE PROTEIN YBBJ"/>
    <property type="match status" value="1"/>
</dbReference>
<dbReference type="EMBL" id="JADILY010000019">
    <property type="protein sequence ID" value="MBO8481132.1"/>
    <property type="molecule type" value="Genomic_DNA"/>
</dbReference>
<evidence type="ECO:0000256" key="1">
    <source>
        <dbReference type="ARBA" id="ARBA00004141"/>
    </source>
</evidence>
<dbReference type="InterPro" id="IPR002810">
    <property type="entry name" value="NfeD-like_C"/>
</dbReference>
<name>A0A9D9IXW0_9BACT</name>
<dbReference type="Proteomes" id="UP000823772">
    <property type="component" value="Unassembled WGS sequence"/>
</dbReference>
<gene>
    <name evidence="7" type="ORF">IAC87_01130</name>
</gene>
<dbReference type="Gene3D" id="2.40.50.140">
    <property type="entry name" value="Nucleic acid-binding proteins"/>
    <property type="match status" value="1"/>
</dbReference>
<feature type="transmembrane region" description="Helical" evidence="5">
    <location>
        <begin position="7"/>
        <end position="38"/>
    </location>
</feature>
<keyword evidence="4 5" id="KW-0472">Membrane</keyword>
<dbReference type="GO" id="GO:0005886">
    <property type="term" value="C:plasma membrane"/>
    <property type="evidence" value="ECO:0007669"/>
    <property type="project" value="TreeGrafter"/>
</dbReference>
<organism evidence="7 8">
    <name type="scientific">Candidatus Merdivivens faecigallinarum</name>
    <dbReference type="NCBI Taxonomy" id="2840871"/>
    <lineage>
        <taxon>Bacteria</taxon>
        <taxon>Pseudomonadati</taxon>
        <taxon>Bacteroidota</taxon>
        <taxon>Bacteroidia</taxon>
        <taxon>Bacteroidales</taxon>
        <taxon>Muribaculaceae</taxon>
        <taxon>Muribaculaceae incertae sedis</taxon>
        <taxon>Candidatus Merdivivens</taxon>
    </lineage>
</organism>
<protein>
    <submittedName>
        <fullName evidence="7">NfeD family protein</fullName>
    </submittedName>
</protein>
<sequence length="146" mass="15813">MEVWHIWAIIALVLVIIEIFTTGFAVLCLAFGAVAAAVASACSASVTWQVVWFSAVTLAAFVLVRPFLLKTFKRSRRGRQSGVEALVGRQAVVTERISLAENTGRAAVDGDDWKAVSADGRDVEKGERVVIEGVESVVLKVRKINE</sequence>
<reference evidence="7" key="2">
    <citation type="journal article" date="2021" name="PeerJ">
        <title>Extensive microbial diversity within the chicken gut microbiome revealed by metagenomics and culture.</title>
        <authorList>
            <person name="Gilroy R."/>
            <person name="Ravi A."/>
            <person name="Getino M."/>
            <person name="Pursley I."/>
            <person name="Horton D.L."/>
            <person name="Alikhan N.F."/>
            <person name="Baker D."/>
            <person name="Gharbi K."/>
            <person name="Hall N."/>
            <person name="Watson M."/>
            <person name="Adriaenssens E.M."/>
            <person name="Foster-Nyarko E."/>
            <person name="Jarju S."/>
            <person name="Secka A."/>
            <person name="Antonio M."/>
            <person name="Oren A."/>
            <person name="Chaudhuri R.R."/>
            <person name="La Ragione R."/>
            <person name="Hildebrand F."/>
            <person name="Pallen M.J."/>
        </authorList>
    </citation>
    <scope>NUCLEOTIDE SEQUENCE</scope>
    <source>
        <strain evidence="7">B3-2255</strain>
    </source>
</reference>
<dbReference type="Pfam" id="PF01957">
    <property type="entry name" value="NfeD"/>
    <property type="match status" value="1"/>
</dbReference>
<evidence type="ECO:0000256" key="5">
    <source>
        <dbReference type="SAM" id="Phobius"/>
    </source>
</evidence>
<evidence type="ECO:0000259" key="6">
    <source>
        <dbReference type="Pfam" id="PF01957"/>
    </source>
</evidence>
<dbReference type="InterPro" id="IPR052165">
    <property type="entry name" value="Membrane_assoc_protease"/>
</dbReference>
<dbReference type="SUPFAM" id="SSF141322">
    <property type="entry name" value="NfeD domain-like"/>
    <property type="match status" value="1"/>
</dbReference>
<reference evidence="7" key="1">
    <citation type="submission" date="2020-10" db="EMBL/GenBank/DDBJ databases">
        <authorList>
            <person name="Gilroy R."/>
        </authorList>
    </citation>
    <scope>NUCLEOTIDE SEQUENCE</scope>
    <source>
        <strain evidence="7">B3-2255</strain>
    </source>
</reference>